<feature type="signal peptide" evidence="1">
    <location>
        <begin position="1"/>
        <end position="22"/>
    </location>
</feature>
<evidence type="ECO:0000256" key="1">
    <source>
        <dbReference type="SAM" id="SignalP"/>
    </source>
</evidence>
<protein>
    <submittedName>
        <fullName evidence="2">Uncharacterized protein</fullName>
    </submittedName>
</protein>
<sequence length="129" mass="14431" precursor="true">MKTQWLATLLVTTALFAGQCVAQDLDSSDPFATPGDDAAAATFEQSQPAGSGIFGPAETRVSNSSVITSKPTVSELRQARAMYESQQRMARLERNRWMGYDPHRPNWASVHMMQSRYSRPTVYIPVYVW</sequence>
<proteinExistence type="predicted"/>
<dbReference type="OrthoDB" id="283259at2"/>
<dbReference type="RefSeq" id="WP_146522274.1">
    <property type="nucleotide sequence ID" value="NZ_CP151726.1"/>
</dbReference>
<keyword evidence="3" id="KW-1185">Reference proteome</keyword>
<evidence type="ECO:0000313" key="3">
    <source>
        <dbReference type="Proteomes" id="UP000320176"/>
    </source>
</evidence>
<comment type="caution">
    <text evidence="2">The sequence shown here is derived from an EMBL/GenBank/DDBJ whole genome shotgun (WGS) entry which is preliminary data.</text>
</comment>
<reference evidence="2 3" key="1">
    <citation type="submission" date="2019-02" db="EMBL/GenBank/DDBJ databases">
        <title>Deep-cultivation of Planctomycetes and their phenomic and genomic characterization uncovers novel biology.</title>
        <authorList>
            <person name="Wiegand S."/>
            <person name="Jogler M."/>
            <person name="Boedeker C."/>
            <person name="Pinto D."/>
            <person name="Vollmers J."/>
            <person name="Rivas-Marin E."/>
            <person name="Kohn T."/>
            <person name="Peeters S.H."/>
            <person name="Heuer A."/>
            <person name="Rast P."/>
            <person name="Oberbeckmann S."/>
            <person name="Bunk B."/>
            <person name="Jeske O."/>
            <person name="Meyerdierks A."/>
            <person name="Storesund J.E."/>
            <person name="Kallscheuer N."/>
            <person name="Luecker S."/>
            <person name="Lage O.M."/>
            <person name="Pohl T."/>
            <person name="Merkel B.J."/>
            <person name="Hornburger P."/>
            <person name="Mueller R.-W."/>
            <person name="Bruemmer F."/>
            <person name="Labrenz M."/>
            <person name="Spormann A.M."/>
            <person name="Op Den Camp H."/>
            <person name="Overmann J."/>
            <person name="Amann R."/>
            <person name="Jetten M.S.M."/>
            <person name="Mascher T."/>
            <person name="Medema M.H."/>
            <person name="Devos D.P."/>
            <person name="Kaster A.-K."/>
            <person name="Ovreas L."/>
            <person name="Rohde M."/>
            <person name="Galperin M.Y."/>
            <person name="Jogler C."/>
        </authorList>
    </citation>
    <scope>NUCLEOTIDE SEQUENCE [LARGE SCALE GENOMIC DNA]</scope>
    <source>
        <strain evidence="2 3">Pla52n</strain>
    </source>
</reference>
<keyword evidence="1" id="KW-0732">Signal</keyword>
<dbReference type="Proteomes" id="UP000320176">
    <property type="component" value="Unassembled WGS sequence"/>
</dbReference>
<gene>
    <name evidence="2" type="ORF">Pla52n_52210</name>
</gene>
<feature type="chain" id="PRO_5022715357" evidence="1">
    <location>
        <begin position="23"/>
        <end position="129"/>
    </location>
</feature>
<dbReference type="AlphaFoldDB" id="A0A5C6A4V2"/>
<evidence type="ECO:0000313" key="2">
    <source>
        <dbReference type="EMBL" id="TWT94400.1"/>
    </source>
</evidence>
<dbReference type="EMBL" id="SJPN01000007">
    <property type="protein sequence ID" value="TWT94400.1"/>
    <property type="molecule type" value="Genomic_DNA"/>
</dbReference>
<name>A0A5C6A4V2_9BACT</name>
<organism evidence="2 3">
    <name type="scientific">Stieleria varia</name>
    <dbReference type="NCBI Taxonomy" id="2528005"/>
    <lineage>
        <taxon>Bacteria</taxon>
        <taxon>Pseudomonadati</taxon>
        <taxon>Planctomycetota</taxon>
        <taxon>Planctomycetia</taxon>
        <taxon>Pirellulales</taxon>
        <taxon>Pirellulaceae</taxon>
        <taxon>Stieleria</taxon>
    </lineage>
</organism>
<accession>A0A5C6A4V2</accession>